<dbReference type="AlphaFoldDB" id="A0A8H4VZ30"/>
<evidence type="ECO:0000313" key="2">
    <source>
        <dbReference type="EMBL" id="KAF4625635.1"/>
    </source>
</evidence>
<feature type="compositionally biased region" description="Polar residues" evidence="1">
    <location>
        <begin position="67"/>
        <end position="85"/>
    </location>
</feature>
<gene>
    <name evidence="2" type="ORF">G7Y89_g12530</name>
</gene>
<protein>
    <submittedName>
        <fullName evidence="2">Uncharacterized protein</fullName>
    </submittedName>
</protein>
<evidence type="ECO:0000256" key="1">
    <source>
        <dbReference type="SAM" id="MobiDB-lite"/>
    </source>
</evidence>
<organism evidence="2 3">
    <name type="scientific">Cudoniella acicularis</name>
    <dbReference type="NCBI Taxonomy" id="354080"/>
    <lineage>
        <taxon>Eukaryota</taxon>
        <taxon>Fungi</taxon>
        <taxon>Dikarya</taxon>
        <taxon>Ascomycota</taxon>
        <taxon>Pezizomycotina</taxon>
        <taxon>Leotiomycetes</taxon>
        <taxon>Helotiales</taxon>
        <taxon>Tricladiaceae</taxon>
        <taxon>Cudoniella</taxon>
    </lineage>
</organism>
<name>A0A8H4VZ30_9HELO</name>
<accession>A0A8H4VZ30</accession>
<reference evidence="2 3" key="1">
    <citation type="submission" date="2020-03" db="EMBL/GenBank/DDBJ databases">
        <title>Draft Genome Sequence of Cudoniella acicularis.</title>
        <authorList>
            <person name="Buettner E."/>
            <person name="Kellner H."/>
        </authorList>
    </citation>
    <scope>NUCLEOTIDE SEQUENCE [LARGE SCALE GENOMIC DNA]</scope>
    <source>
        <strain evidence="2 3">DSM 108380</strain>
    </source>
</reference>
<dbReference type="EMBL" id="JAAMPI010001329">
    <property type="protein sequence ID" value="KAF4625635.1"/>
    <property type="molecule type" value="Genomic_DNA"/>
</dbReference>
<proteinExistence type="predicted"/>
<dbReference type="OrthoDB" id="10620506at2759"/>
<evidence type="ECO:0000313" key="3">
    <source>
        <dbReference type="Proteomes" id="UP000566819"/>
    </source>
</evidence>
<feature type="region of interest" description="Disordered" evidence="1">
    <location>
        <begin position="1"/>
        <end position="85"/>
    </location>
</feature>
<comment type="caution">
    <text evidence="2">The sequence shown here is derived from an EMBL/GenBank/DDBJ whole genome shotgun (WGS) entry which is preliminary data.</text>
</comment>
<dbReference type="Proteomes" id="UP000566819">
    <property type="component" value="Unassembled WGS sequence"/>
</dbReference>
<sequence length="220" mass="23695">MNSNLALGEALKDSPTPSLSTGPLTPECASRQQKPFGLQTDLPTGGGASGEPSTAKNLPISPPALESPSNGRLTTNNPSRGYQPAENSAKNLLMAEDPSRILVAEGISNDTAITGGTERIINNSIEEVSDSNEPLSLEDKSRHSRFKRTFEEMDESITYDDDTNSETAIADKDDEPLLKKHKGAILGIDILIKATKAELVETAQVFHRLRKGEMKINDPI</sequence>
<feature type="compositionally biased region" description="Low complexity" evidence="1">
    <location>
        <begin position="14"/>
        <end position="26"/>
    </location>
</feature>
<keyword evidence="3" id="KW-1185">Reference proteome</keyword>